<feature type="region of interest" description="Disordered" evidence="1">
    <location>
        <begin position="264"/>
        <end position="286"/>
    </location>
</feature>
<dbReference type="AlphaFoldDB" id="A0A915CVK3"/>
<feature type="compositionally biased region" description="Polar residues" evidence="1">
    <location>
        <begin position="267"/>
        <end position="286"/>
    </location>
</feature>
<dbReference type="InterPro" id="IPR005312">
    <property type="entry name" value="DUF1759"/>
</dbReference>
<dbReference type="WBParaSite" id="jg12829">
    <property type="protein sequence ID" value="jg12829"/>
    <property type="gene ID" value="jg12829"/>
</dbReference>
<reference evidence="3" key="1">
    <citation type="submission" date="2022-11" db="UniProtKB">
        <authorList>
            <consortium name="WormBaseParasite"/>
        </authorList>
    </citation>
    <scope>IDENTIFICATION</scope>
</reference>
<sequence length="286" mass="32017">MAALLQTQIRQAVAVINDLLEEDNTFEIAEEELTPTQHLLIVQGTLATAEDQLASLDHQIRTIQDAQSNCLALGAKMTAAERRDLDTAFEALQADLHLNNVVATAETTARRIRRRVTALKTLKAGLTPDSVPAPPVRASSTQFRQIQLANFNGKRAEWQEWWEMFRLTIDQHPSMAAVEKMTHLRSLLEGEAKEVVAGLSIQEDNYKVALDLLLAKYGNTEAVIGDLYQQLGSLRPCSSFEEIQKFLLKVEKIIRLLKNNRQEVEGPQSTSHSSRNSLTTFWPESS</sequence>
<keyword evidence="2" id="KW-1185">Reference proteome</keyword>
<evidence type="ECO:0000313" key="3">
    <source>
        <dbReference type="WBParaSite" id="jg12829"/>
    </source>
</evidence>
<name>A0A915CVK3_9BILA</name>
<accession>A0A915CVK3</accession>
<proteinExistence type="predicted"/>
<dbReference type="PANTHER" id="PTHR22954:SF3">
    <property type="entry name" value="PROTEIN CBG08539"/>
    <property type="match status" value="1"/>
</dbReference>
<organism evidence="2 3">
    <name type="scientific">Ditylenchus dipsaci</name>
    <dbReference type="NCBI Taxonomy" id="166011"/>
    <lineage>
        <taxon>Eukaryota</taxon>
        <taxon>Metazoa</taxon>
        <taxon>Ecdysozoa</taxon>
        <taxon>Nematoda</taxon>
        <taxon>Chromadorea</taxon>
        <taxon>Rhabditida</taxon>
        <taxon>Tylenchina</taxon>
        <taxon>Tylenchomorpha</taxon>
        <taxon>Sphaerularioidea</taxon>
        <taxon>Anguinidae</taxon>
        <taxon>Anguininae</taxon>
        <taxon>Ditylenchus</taxon>
    </lineage>
</organism>
<protein>
    <submittedName>
        <fullName evidence="3">Uncharacterized protein</fullName>
    </submittedName>
</protein>
<evidence type="ECO:0000313" key="2">
    <source>
        <dbReference type="Proteomes" id="UP000887574"/>
    </source>
</evidence>
<dbReference type="PANTHER" id="PTHR22954">
    <property type="entry name" value="RETROVIRAL PROTEASE-RELATED"/>
    <property type="match status" value="1"/>
</dbReference>
<dbReference type="Proteomes" id="UP000887574">
    <property type="component" value="Unplaced"/>
</dbReference>
<dbReference type="Pfam" id="PF03564">
    <property type="entry name" value="DUF1759"/>
    <property type="match status" value="1"/>
</dbReference>
<evidence type="ECO:0000256" key="1">
    <source>
        <dbReference type="SAM" id="MobiDB-lite"/>
    </source>
</evidence>